<dbReference type="AlphaFoldDB" id="A0A5E4TWI5"/>
<organism evidence="1 2">
    <name type="scientific">Pandoraea communis</name>
    <dbReference type="NCBI Taxonomy" id="2508297"/>
    <lineage>
        <taxon>Bacteria</taxon>
        <taxon>Pseudomonadati</taxon>
        <taxon>Pseudomonadota</taxon>
        <taxon>Betaproteobacteria</taxon>
        <taxon>Burkholderiales</taxon>
        <taxon>Burkholderiaceae</taxon>
        <taxon>Pandoraea</taxon>
    </lineage>
</organism>
<gene>
    <name evidence="1" type="ORF">PCO31110_01581</name>
</gene>
<proteinExistence type="predicted"/>
<evidence type="ECO:0000313" key="1">
    <source>
        <dbReference type="EMBL" id="VVD90289.1"/>
    </source>
</evidence>
<dbReference type="EMBL" id="CABPSJ010000002">
    <property type="protein sequence ID" value="VVD90289.1"/>
    <property type="molecule type" value="Genomic_DNA"/>
</dbReference>
<dbReference type="Proteomes" id="UP000337189">
    <property type="component" value="Unassembled WGS sequence"/>
</dbReference>
<sequence length="162" mass="17600">MTPADALSNAINPALALLPPFMTSDKARIELLSIGLQESHLTFRRQMPTGPARGLWQCEQGTQASRGGIWGLYLFKGTSGYLSDLCAARKVAYDPVAIYSSLESDDILAAGCARLLLYTDPQPLPDVDDVEGSWGLYLRVWRPGKPRPAEWPANHTAAMGAL</sequence>
<protein>
    <submittedName>
        <fullName evidence="1">Uncharacterized protein</fullName>
    </submittedName>
</protein>
<evidence type="ECO:0000313" key="2">
    <source>
        <dbReference type="Proteomes" id="UP000337189"/>
    </source>
</evidence>
<reference evidence="1 2" key="1">
    <citation type="submission" date="2019-08" db="EMBL/GenBank/DDBJ databases">
        <authorList>
            <person name="Peeters C."/>
        </authorList>
    </citation>
    <scope>NUCLEOTIDE SEQUENCE [LARGE SCALE GENOMIC DNA]</scope>
    <source>
        <strain evidence="1 2">LMG 31110</strain>
    </source>
</reference>
<dbReference type="OrthoDB" id="7270370at2"/>
<accession>A0A5E4TWI5</accession>
<dbReference type="RefSeq" id="WP_150690077.1">
    <property type="nucleotide sequence ID" value="NZ_CABPSJ010000002.1"/>
</dbReference>
<name>A0A5E4TWI5_9BURK</name>